<dbReference type="Proteomes" id="UP000008743">
    <property type="component" value="Unassembled WGS sequence"/>
</dbReference>
<gene>
    <name evidence="2" type="ORF">CAOG_009457</name>
</gene>
<sequence length="215" mass="24059">MSEPQQTPLQPIPIERPKRTLTEEQKKNLAAAREIARKKREAEFAPIDVDSEDDVEPPPVRHRTPRQKPQKPSLYDSVSESASDAATSAASFLTKAGMLLFAGFVLKKVLGAVAQSPSALAPVKEVVNVTPLVVDHTTETVKSAVGPVMFTNVKSQEIKAKAPLAYKPDANIDAMRFNCLKWRTAYLMRFSMYPVYRLHCLQELYEHLHLKNTFT</sequence>
<dbReference type="EMBL" id="KE346361">
    <property type="protein sequence ID" value="KJE90432.1"/>
    <property type="molecule type" value="Genomic_DNA"/>
</dbReference>
<feature type="compositionally biased region" description="Basic and acidic residues" evidence="1">
    <location>
        <begin position="15"/>
        <end position="27"/>
    </location>
</feature>
<evidence type="ECO:0000313" key="3">
    <source>
        <dbReference type="Proteomes" id="UP000008743"/>
    </source>
</evidence>
<feature type="compositionally biased region" description="Basic residues" evidence="1">
    <location>
        <begin position="60"/>
        <end position="69"/>
    </location>
</feature>
<reference evidence="3" key="1">
    <citation type="submission" date="2011-02" db="EMBL/GenBank/DDBJ databases">
        <title>The Genome Sequence of Capsaspora owczarzaki ATCC 30864.</title>
        <authorList>
            <person name="Russ C."/>
            <person name="Cuomo C."/>
            <person name="Burger G."/>
            <person name="Gray M.W."/>
            <person name="Holland P.W.H."/>
            <person name="King N."/>
            <person name="Lang F.B.F."/>
            <person name="Roger A.J."/>
            <person name="Ruiz-Trillo I."/>
            <person name="Young S.K."/>
            <person name="Zeng Q."/>
            <person name="Gargeya S."/>
            <person name="Alvarado L."/>
            <person name="Berlin A."/>
            <person name="Chapman S.B."/>
            <person name="Chen Z."/>
            <person name="Freedman E."/>
            <person name="Gellesch M."/>
            <person name="Goldberg J."/>
            <person name="Griggs A."/>
            <person name="Gujja S."/>
            <person name="Heilman E."/>
            <person name="Heiman D."/>
            <person name="Howarth C."/>
            <person name="Mehta T."/>
            <person name="Neiman D."/>
            <person name="Pearson M."/>
            <person name="Roberts A."/>
            <person name="Saif S."/>
            <person name="Shea T."/>
            <person name="Shenoy N."/>
            <person name="Sisk P."/>
            <person name="Stolte C."/>
            <person name="Sykes S."/>
            <person name="White J."/>
            <person name="Yandava C."/>
            <person name="Haas B."/>
            <person name="Nusbaum C."/>
            <person name="Birren B."/>
        </authorList>
    </citation>
    <scope>NUCLEOTIDE SEQUENCE</scope>
    <source>
        <strain evidence="3">ATCC 30864</strain>
    </source>
</reference>
<dbReference type="InParanoid" id="A0A0D2VK88"/>
<protein>
    <submittedName>
        <fullName evidence="2">Uncharacterized protein</fullName>
    </submittedName>
</protein>
<accession>A0A0D2VK88</accession>
<proteinExistence type="predicted"/>
<dbReference type="AlphaFoldDB" id="A0A0D2VK88"/>
<name>A0A0D2VK88_CAPO3</name>
<keyword evidence="3" id="KW-1185">Reference proteome</keyword>
<organism evidence="2 3">
    <name type="scientific">Capsaspora owczarzaki (strain ATCC 30864)</name>
    <dbReference type="NCBI Taxonomy" id="595528"/>
    <lineage>
        <taxon>Eukaryota</taxon>
        <taxon>Filasterea</taxon>
        <taxon>Capsaspora</taxon>
    </lineage>
</organism>
<evidence type="ECO:0000313" key="2">
    <source>
        <dbReference type="EMBL" id="KJE90432.1"/>
    </source>
</evidence>
<evidence type="ECO:0000256" key="1">
    <source>
        <dbReference type="SAM" id="MobiDB-lite"/>
    </source>
</evidence>
<feature type="region of interest" description="Disordered" evidence="1">
    <location>
        <begin position="1"/>
        <end position="79"/>
    </location>
</feature>